<protein>
    <submittedName>
        <fullName evidence="1">Uncharacterized protein</fullName>
    </submittedName>
</protein>
<evidence type="ECO:0000313" key="1">
    <source>
        <dbReference type="EMBL" id="TDD46055.1"/>
    </source>
</evidence>
<dbReference type="OrthoDB" id="3805183at2"/>
<dbReference type="EMBL" id="SMKX01000184">
    <property type="protein sequence ID" value="TDD46055.1"/>
    <property type="molecule type" value="Genomic_DNA"/>
</dbReference>
<accession>A0A4R4YM02</accession>
<gene>
    <name evidence="1" type="ORF">E1263_37390</name>
</gene>
<keyword evidence="2" id="KW-1185">Reference proteome</keyword>
<proteinExistence type="predicted"/>
<organism evidence="1 2">
    <name type="scientific">Kribbella antibiotica</name>
    <dbReference type="NCBI Taxonomy" id="190195"/>
    <lineage>
        <taxon>Bacteria</taxon>
        <taxon>Bacillati</taxon>
        <taxon>Actinomycetota</taxon>
        <taxon>Actinomycetes</taxon>
        <taxon>Propionibacteriales</taxon>
        <taxon>Kribbellaceae</taxon>
        <taxon>Kribbella</taxon>
    </lineage>
</organism>
<sequence>MRQPVDGQHVVTQQRRYLVTRASDQVGTTTIAARAGGRTVVRHVPPAGFVAQSPVVIDDRWALIQEIRSDGPDRKIRAYRYDLGSGTKTDLSQTALPPIAEPEIGAYDGTFAYSTTDRQKRSCLVIATLDSLKARTVTCVDDPAYIADPVVSADAVTFSQIADPQTPSRCKRLFTVPLAGGQPRAVPAVAKCIQWSGATLRGATIWSEVSSTDPDQYQSKAYLRETADAAQRPLGNIATDTIVPCGEWIYWQVRTVRDGGERFQLDRWQSGRSRPETIYSAPADAAVTAPTCQDGIPVIEVAHLGAKPTYTEALQLR</sequence>
<dbReference type="Proteomes" id="UP000295124">
    <property type="component" value="Unassembled WGS sequence"/>
</dbReference>
<name>A0A4R4YM02_9ACTN</name>
<reference evidence="1 2" key="1">
    <citation type="submission" date="2019-03" db="EMBL/GenBank/DDBJ databases">
        <title>Draft genome sequences of novel Actinobacteria.</title>
        <authorList>
            <person name="Sahin N."/>
            <person name="Ay H."/>
            <person name="Saygin H."/>
        </authorList>
    </citation>
    <scope>NUCLEOTIDE SEQUENCE [LARGE SCALE GENOMIC DNA]</scope>
    <source>
        <strain evidence="1 2">JCM 13523</strain>
    </source>
</reference>
<evidence type="ECO:0000313" key="2">
    <source>
        <dbReference type="Proteomes" id="UP000295124"/>
    </source>
</evidence>
<comment type="caution">
    <text evidence="1">The sequence shown here is derived from an EMBL/GenBank/DDBJ whole genome shotgun (WGS) entry which is preliminary data.</text>
</comment>
<dbReference type="AlphaFoldDB" id="A0A4R4YM02"/>